<reference evidence="8 9" key="1">
    <citation type="submission" date="2019-11" db="EMBL/GenBank/DDBJ databases">
        <title>The genome sequence of Methylocystis heyeri.</title>
        <authorList>
            <person name="Oshkin I.Y."/>
            <person name="Miroshnikov K."/>
            <person name="Dedysh S.N."/>
        </authorList>
    </citation>
    <scope>NUCLEOTIDE SEQUENCE [LARGE SCALE GENOMIC DNA]</scope>
    <source>
        <strain evidence="8 9">H2</strain>
    </source>
</reference>
<organism evidence="8 9">
    <name type="scientific">Methylocystis heyeri</name>
    <dbReference type="NCBI Taxonomy" id="391905"/>
    <lineage>
        <taxon>Bacteria</taxon>
        <taxon>Pseudomonadati</taxon>
        <taxon>Pseudomonadota</taxon>
        <taxon>Alphaproteobacteria</taxon>
        <taxon>Hyphomicrobiales</taxon>
        <taxon>Methylocystaceae</taxon>
        <taxon>Methylocystis</taxon>
    </lineage>
</organism>
<keyword evidence="5 6" id="KW-0694">RNA-binding</keyword>
<dbReference type="GO" id="GO:0008173">
    <property type="term" value="F:RNA methyltransferase activity"/>
    <property type="evidence" value="ECO:0007669"/>
    <property type="project" value="InterPro"/>
</dbReference>
<dbReference type="InterPro" id="IPR035926">
    <property type="entry name" value="NusB-like_sf"/>
</dbReference>
<accession>A0A6B8KJ11</accession>
<dbReference type="CDD" id="cd02440">
    <property type="entry name" value="AdoMet_MTases"/>
    <property type="match status" value="1"/>
</dbReference>
<keyword evidence="4 6" id="KW-0949">S-adenosyl-L-methionine</keyword>
<dbReference type="PANTHER" id="PTHR22807:SF61">
    <property type="entry name" value="NOL1_NOP2_SUN FAMILY PROTEIN _ ANTITERMINATION NUSB DOMAIN-CONTAINING PROTEIN"/>
    <property type="match status" value="1"/>
</dbReference>
<feature type="binding site" evidence="6">
    <location>
        <position position="359"/>
    </location>
    <ligand>
        <name>S-adenosyl-L-methionine</name>
        <dbReference type="ChEBI" id="CHEBI:59789"/>
    </ligand>
</feature>
<dbReference type="GO" id="GO:0001510">
    <property type="term" value="P:RNA methylation"/>
    <property type="evidence" value="ECO:0007669"/>
    <property type="project" value="InterPro"/>
</dbReference>
<dbReference type="InterPro" id="IPR018314">
    <property type="entry name" value="RsmB/NOL1/NOP2-like_CS"/>
</dbReference>
<feature type="domain" description="SAM-dependent MTase RsmB/NOP-type" evidence="7">
    <location>
        <begin position="189"/>
        <end position="484"/>
    </location>
</feature>
<evidence type="ECO:0000256" key="5">
    <source>
        <dbReference type="ARBA" id="ARBA00022884"/>
    </source>
</evidence>
<comment type="similarity">
    <text evidence="1 6">Belongs to the class I-like SAM-binding methyltransferase superfamily. RsmB/NOP family.</text>
</comment>
<dbReference type="SUPFAM" id="SSF48013">
    <property type="entry name" value="NusB-like"/>
    <property type="match status" value="1"/>
</dbReference>
<dbReference type="Pfam" id="PF01029">
    <property type="entry name" value="NusB"/>
    <property type="match status" value="1"/>
</dbReference>
<keyword evidence="3 6" id="KW-0808">Transferase</keyword>
<feature type="binding site" evidence="6">
    <location>
        <position position="318"/>
    </location>
    <ligand>
        <name>S-adenosyl-L-methionine</name>
        <dbReference type="ChEBI" id="CHEBI:59789"/>
    </ligand>
</feature>
<dbReference type="EMBL" id="CP046052">
    <property type="protein sequence ID" value="QGM47489.1"/>
    <property type="molecule type" value="Genomic_DNA"/>
</dbReference>
<dbReference type="PRINTS" id="PR02008">
    <property type="entry name" value="RCMTFAMILY"/>
</dbReference>
<sequence>MIRRFWAGSGLRVTDTTRPFAKRARPAARAANRQGFVPADAAREAEAMKVPGLPARIAAAHIIADVAHGGHRLDECFSPLAVPARLTGLAPRDVALVRSIATTALRRLGVIRKALSILLEKGLPRQAARLEWPLIAGAAQILFLDAADHAAVDLAVRAARLEPKSAGFAGLVNAVLRNLQRRREEFLELAASGEFDAPPWMAQRWRRTYGEAAARAISAMHMMEPPLDLSCKSDAEGWAERLGGVLLPTGSVRLVERTPIAELDGYRDGEWWVQDAAAALPARFLAAKADERVLDMCAAPGGKTAQLALSGARVVALDRSAERLKLLAANLNRLKLHAEIAVSDATGFSASPFDAILVDAPCSATGTIRRHPDVPWTKKPGDIEGLASIQAKMLDRAATLVRPGGRIVYCTCSLEPEEGELQIAAFLRRNPDFRREPLEPRKDMVPAEFVNEDGDMRTLPTMLPHAEPRLAGVDGFFASRIVRRE</sequence>
<feature type="binding site" evidence="6">
    <location>
        <begin position="297"/>
        <end position="303"/>
    </location>
    <ligand>
        <name>S-adenosyl-L-methionine</name>
        <dbReference type="ChEBI" id="CHEBI:59789"/>
    </ligand>
</feature>
<dbReference type="OrthoDB" id="9810297at2"/>
<dbReference type="InterPro" id="IPR023267">
    <property type="entry name" value="RCMT"/>
</dbReference>
<keyword evidence="2 6" id="KW-0489">Methyltransferase</keyword>
<dbReference type="FunFam" id="3.40.50.150:FF:000257">
    <property type="entry name" value="16S rRNA methyltransferase"/>
    <property type="match status" value="1"/>
</dbReference>
<dbReference type="Proteomes" id="UP000309061">
    <property type="component" value="Chromosome"/>
</dbReference>
<dbReference type="GO" id="GO:0006355">
    <property type="term" value="P:regulation of DNA-templated transcription"/>
    <property type="evidence" value="ECO:0007669"/>
    <property type="project" value="InterPro"/>
</dbReference>
<dbReference type="InterPro" id="IPR001678">
    <property type="entry name" value="MeTrfase_RsmB-F_NOP2_dom"/>
</dbReference>
<evidence type="ECO:0000256" key="6">
    <source>
        <dbReference type="PROSITE-ProRule" id="PRU01023"/>
    </source>
</evidence>
<dbReference type="PROSITE" id="PS01153">
    <property type="entry name" value="NOL1_NOP2_SUN"/>
    <property type="match status" value="1"/>
</dbReference>
<dbReference type="InterPro" id="IPR006027">
    <property type="entry name" value="NusB_RsmB_TIM44"/>
</dbReference>
<evidence type="ECO:0000313" key="8">
    <source>
        <dbReference type="EMBL" id="QGM47489.1"/>
    </source>
</evidence>
<dbReference type="InterPro" id="IPR029063">
    <property type="entry name" value="SAM-dependent_MTases_sf"/>
</dbReference>
<evidence type="ECO:0000256" key="1">
    <source>
        <dbReference type="ARBA" id="ARBA00007494"/>
    </source>
</evidence>
<feature type="active site" description="Nucleophile" evidence="6">
    <location>
        <position position="412"/>
    </location>
</feature>
<evidence type="ECO:0000313" key="9">
    <source>
        <dbReference type="Proteomes" id="UP000309061"/>
    </source>
</evidence>
<protein>
    <submittedName>
        <fullName evidence="8">Methyltransferase domain-containing protein</fullName>
    </submittedName>
</protein>
<gene>
    <name evidence="8" type="ORF">H2LOC_018355</name>
</gene>
<dbReference type="PANTHER" id="PTHR22807">
    <property type="entry name" value="NOP2 YEAST -RELATED NOL1/NOP2/FMU SUN DOMAIN-CONTAINING"/>
    <property type="match status" value="1"/>
</dbReference>
<evidence type="ECO:0000256" key="4">
    <source>
        <dbReference type="ARBA" id="ARBA00022691"/>
    </source>
</evidence>
<evidence type="ECO:0000256" key="2">
    <source>
        <dbReference type="ARBA" id="ARBA00022603"/>
    </source>
</evidence>
<dbReference type="GO" id="GO:0003723">
    <property type="term" value="F:RNA binding"/>
    <property type="evidence" value="ECO:0007669"/>
    <property type="project" value="UniProtKB-UniRule"/>
</dbReference>
<dbReference type="PROSITE" id="PS51686">
    <property type="entry name" value="SAM_MT_RSMB_NOP"/>
    <property type="match status" value="1"/>
</dbReference>
<keyword evidence="9" id="KW-1185">Reference proteome</keyword>
<dbReference type="SUPFAM" id="SSF53335">
    <property type="entry name" value="S-adenosyl-L-methionine-dependent methyltransferases"/>
    <property type="match status" value="1"/>
</dbReference>
<name>A0A6B8KJ11_9HYPH</name>
<evidence type="ECO:0000259" key="7">
    <source>
        <dbReference type="PROSITE" id="PS51686"/>
    </source>
</evidence>
<dbReference type="InterPro" id="IPR049560">
    <property type="entry name" value="MeTrfase_RsmB-F_NOP2_cat"/>
</dbReference>
<dbReference type="Gene3D" id="1.10.940.10">
    <property type="entry name" value="NusB-like"/>
    <property type="match status" value="1"/>
</dbReference>
<dbReference type="KEGG" id="mhey:H2LOC_018355"/>
<proteinExistence type="inferred from homology"/>
<dbReference type="AlphaFoldDB" id="A0A6B8KJ11"/>
<dbReference type="Pfam" id="PF01189">
    <property type="entry name" value="Methyltr_RsmB-F"/>
    <property type="match status" value="1"/>
</dbReference>
<evidence type="ECO:0000256" key="3">
    <source>
        <dbReference type="ARBA" id="ARBA00022679"/>
    </source>
</evidence>
<dbReference type="Gene3D" id="3.40.50.150">
    <property type="entry name" value="Vaccinia Virus protein VP39"/>
    <property type="match status" value="1"/>
</dbReference>
<comment type="caution">
    <text evidence="6">Lacks conserved residue(s) required for the propagation of feature annotation.</text>
</comment>